<name>A0A1F6BWA0_9BACT</name>
<sequence length="186" mass="20640">MTLTPSNYSVLKKGDSAPEFELPGTDGKKHSLAQYAGKKAYLVVFMCNHCPYVKPKMPYLKELQDKYAGKGLQVFGISSNDTNAYPEDGFEMMKKVSKEKGFGFPYLLDESQGVARAYGAACTPDPFLFDSQKRLVYHGRIDDAHGAPHESAKTNELEEAVKQALEGKKASVKEEPSFGCDVKWKQ</sequence>
<dbReference type="PANTHER" id="PTHR43640">
    <property type="entry name" value="OS07G0260300 PROTEIN"/>
    <property type="match status" value="1"/>
</dbReference>
<organism evidence="2 3">
    <name type="scientific">Candidatus Kaiserbacteria bacterium GWA2_50_9</name>
    <dbReference type="NCBI Taxonomy" id="1798474"/>
    <lineage>
        <taxon>Bacteria</taxon>
        <taxon>Candidatus Kaiseribacteriota</taxon>
    </lineage>
</organism>
<dbReference type="InterPro" id="IPR013766">
    <property type="entry name" value="Thioredoxin_domain"/>
</dbReference>
<dbReference type="EMBL" id="MFKN01000006">
    <property type="protein sequence ID" value="OGG41201.1"/>
    <property type="molecule type" value="Genomic_DNA"/>
</dbReference>
<evidence type="ECO:0000313" key="3">
    <source>
        <dbReference type="Proteomes" id="UP000179014"/>
    </source>
</evidence>
<dbReference type="SUPFAM" id="SSF52833">
    <property type="entry name" value="Thioredoxin-like"/>
    <property type="match status" value="1"/>
</dbReference>
<proteinExistence type="predicted"/>
<comment type="caution">
    <text evidence="2">The sequence shown here is derived from an EMBL/GenBank/DDBJ whole genome shotgun (WGS) entry which is preliminary data.</text>
</comment>
<dbReference type="Pfam" id="PF08534">
    <property type="entry name" value="Redoxin"/>
    <property type="match status" value="1"/>
</dbReference>
<feature type="domain" description="Thioredoxin" evidence="1">
    <location>
        <begin position="11"/>
        <end position="166"/>
    </location>
</feature>
<accession>A0A1F6BWA0</accession>
<dbReference type="STRING" id="1798474.A2118_02205"/>
<dbReference type="InterPro" id="IPR013740">
    <property type="entry name" value="Redoxin"/>
</dbReference>
<dbReference type="PROSITE" id="PS51352">
    <property type="entry name" value="THIOREDOXIN_2"/>
    <property type="match status" value="1"/>
</dbReference>
<dbReference type="InterPro" id="IPR047262">
    <property type="entry name" value="PRX-like1"/>
</dbReference>
<protein>
    <submittedName>
        <fullName evidence="2">Alkyl hydroperoxide reductase</fullName>
    </submittedName>
</protein>
<dbReference type="PANTHER" id="PTHR43640:SF1">
    <property type="entry name" value="THIOREDOXIN-DEPENDENT PEROXIREDOXIN"/>
    <property type="match status" value="1"/>
</dbReference>
<dbReference type="AlphaFoldDB" id="A0A1F6BWA0"/>
<dbReference type="GO" id="GO:0016491">
    <property type="term" value="F:oxidoreductase activity"/>
    <property type="evidence" value="ECO:0007669"/>
    <property type="project" value="InterPro"/>
</dbReference>
<dbReference type="Proteomes" id="UP000179014">
    <property type="component" value="Unassembled WGS sequence"/>
</dbReference>
<reference evidence="2 3" key="1">
    <citation type="journal article" date="2016" name="Nat. Commun.">
        <title>Thousands of microbial genomes shed light on interconnected biogeochemical processes in an aquifer system.</title>
        <authorList>
            <person name="Anantharaman K."/>
            <person name="Brown C.T."/>
            <person name="Hug L.A."/>
            <person name="Sharon I."/>
            <person name="Castelle C.J."/>
            <person name="Probst A.J."/>
            <person name="Thomas B.C."/>
            <person name="Singh A."/>
            <person name="Wilkins M.J."/>
            <person name="Karaoz U."/>
            <person name="Brodie E.L."/>
            <person name="Williams K.H."/>
            <person name="Hubbard S.S."/>
            <person name="Banfield J.F."/>
        </authorList>
    </citation>
    <scope>NUCLEOTIDE SEQUENCE [LARGE SCALE GENOMIC DNA]</scope>
</reference>
<dbReference type="InterPro" id="IPR036249">
    <property type="entry name" value="Thioredoxin-like_sf"/>
</dbReference>
<evidence type="ECO:0000313" key="2">
    <source>
        <dbReference type="EMBL" id="OGG41201.1"/>
    </source>
</evidence>
<dbReference type="CDD" id="cd02969">
    <property type="entry name" value="PRX_like1"/>
    <property type="match status" value="1"/>
</dbReference>
<evidence type="ECO:0000259" key="1">
    <source>
        <dbReference type="PROSITE" id="PS51352"/>
    </source>
</evidence>
<gene>
    <name evidence="2" type="ORF">A2118_02205</name>
</gene>
<dbReference type="Gene3D" id="3.40.30.10">
    <property type="entry name" value="Glutaredoxin"/>
    <property type="match status" value="1"/>
</dbReference>